<evidence type="ECO:0000313" key="2">
    <source>
        <dbReference type="EMBL" id="OKH19134.1"/>
    </source>
</evidence>
<protein>
    <recommendedName>
        <fullName evidence="4">DUF4878 domain-containing protein</fullName>
    </recommendedName>
</protein>
<evidence type="ECO:0008006" key="4">
    <source>
        <dbReference type="Google" id="ProtNLM"/>
    </source>
</evidence>
<evidence type="ECO:0000256" key="1">
    <source>
        <dbReference type="SAM" id="SignalP"/>
    </source>
</evidence>
<proteinExistence type="predicted"/>
<comment type="caution">
    <text evidence="2">The sequence shown here is derived from an EMBL/GenBank/DDBJ whole genome shotgun (WGS) entry which is preliminary data.</text>
</comment>
<keyword evidence="1" id="KW-0732">Signal</keyword>
<dbReference type="EMBL" id="MRCB01000043">
    <property type="protein sequence ID" value="OKH19134.1"/>
    <property type="molecule type" value="Genomic_DNA"/>
</dbReference>
<feature type="signal peptide" evidence="1">
    <location>
        <begin position="1"/>
        <end position="20"/>
    </location>
</feature>
<sequence length="142" mass="16153">MKNRWYVPILSAILIFLLGACSTPTPPIEFAPDGEIISKAIAFQVSQTQQRLSQQLNASCPQIKIAQINVKKIEPIVVGNLPAYHLKGTYNLTLTLPRQRVTQKNNRFDLYLQRQVEGKTWRLLRREASSSGKAQWSSYLIQ</sequence>
<dbReference type="RefSeq" id="WP_073601530.1">
    <property type="nucleotide sequence ID" value="NZ_MRCB01000043.1"/>
</dbReference>
<name>A0A1U7H869_9CYAN</name>
<organism evidence="2 3">
    <name type="scientific">Hydrococcus rivularis NIES-593</name>
    <dbReference type="NCBI Taxonomy" id="1921803"/>
    <lineage>
        <taxon>Bacteria</taxon>
        <taxon>Bacillati</taxon>
        <taxon>Cyanobacteriota</taxon>
        <taxon>Cyanophyceae</taxon>
        <taxon>Pleurocapsales</taxon>
        <taxon>Hydrococcaceae</taxon>
        <taxon>Hydrococcus</taxon>
    </lineage>
</organism>
<gene>
    <name evidence="2" type="ORF">NIES593_21425</name>
</gene>
<dbReference type="AlphaFoldDB" id="A0A1U7H869"/>
<dbReference type="Proteomes" id="UP000186868">
    <property type="component" value="Unassembled WGS sequence"/>
</dbReference>
<evidence type="ECO:0000313" key="3">
    <source>
        <dbReference type="Proteomes" id="UP000186868"/>
    </source>
</evidence>
<reference evidence="2 3" key="1">
    <citation type="submission" date="2016-11" db="EMBL/GenBank/DDBJ databases">
        <title>Draft Genome Sequences of Nine Cyanobacterial Strains from Diverse Habitats.</title>
        <authorList>
            <person name="Zhu T."/>
            <person name="Hou S."/>
            <person name="Lu X."/>
            <person name="Hess W.R."/>
        </authorList>
    </citation>
    <scope>NUCLEOTIDE SEQUENCE [LARGE SCALE GENOMIC DNA]</scope>
    <source>
        <strain evidence="2 3">NIES-593</strain>
    </source>
</reference>
<feature type="chain" id="PRO_5012075315" description="DUF4878 domain-containing protein" evidence="1">
    <location>
        <begin position="21"/>
        <end position="142"/>
    </location>
</feature>
<dbReference type="OrthoDB" id="468126at2"/>
<accession>A0A1U7H869</accession>
<keyword evidence="3" id="KW-1185">Reference proteome</keyword>
<dbReference type="PROSITE" id="PS51257">
    <property type="entry name" value="PROKAR_LIPOPROTEIN"/>
    <property type="match status" value="1"/>
</dbReference>